<evidence type="ECO:0000256" key="3">
    <source>
        <dbReference type="ARBA" id="ARBA00022729"/>
    </source>
</evidence>
<proteinExistence type="predicted"/>
<evidence type="ECO:0000256" key="5">
    <source>
        <dbReference type="ARBA" id="ARBA00023004"/>
    </source>
</evidence>
<gene>
    <name evidence="10" type="ORF">A1359_03620</name>
</gene>
<dbReference type="RefSeq" id="WP_066978354.1">
    <property type="nucleotide sequence ID" value="NZ_LUUI01000055.1"/>
</dbReference>
<dbReference type="GO" id="GO:0046872">
    <property type="term" value="F:metal ion binding"/>
    <property type="evidence" value="ECO:0007669"/>
    <property type="project" value="UniProtKB-KW"/>
</dbReference>
<dbReference type="GO" id="GO:0009055">
    <property type="term" value="F:electron transfer activity"/>
    <property type="evidence" value="ECO:0007669"/>
    <property type="project" value="InterPro"/>
</dbReference>
<evidence type="ECO:0000256" key="6">
    <source>
        <dbReference type="PROSITE-ProRule" id="PRU00433"/>
    </source>
</evidence>
<dbReference type="PANTHER" id="PTHR30600:SF10">
    <property type="entry name" value="BLL6722 PROTEIN"/>
    <property type="match status" value="1"/>
</dbReference>
<dbReference type="EMBL" id="LUUI01000055">
    <property type="protein sequence ID" value="OAI20110.1"/>
    <property type="molecule type" value="Genomic_DNA"/>
</dbReference>
<dbReference type="STRING" id="980561.A1359_03620"/>
<feature type="domain" description="Cytochrome c" evidence="9">
    <location>
        <begin position="459"/>
        <end position="624"/>
    </location>
</feature>
<dbReference type="PROSITE" id="PS51007">
    <property type="entry name" value="CYTC"/>
    <property type="match status" value="2"/>
</dbReference>
<feature type="chain" id="PRO_5008069493" description="Cytochrome c domain-containing protein" evidence="8">
    <location>
        <begin position="30"/>
        <end position="762"/>
    </location>
</feature>
<sequence>MRRKNLTVATKRIFKLSATLAAVSTLAFAINSNYALFDDGISQSNNTTYSTGHGDVNTLKASLNNWRTGYEAKGGSSQILKLTLGSSKVLSDTASTGRGHFQFNLKTGDVAFQAKGMEAGQYELWLVDSQNGSVKPKSGDNMIQLGRFEVADGKGNLETHLERSQLMGFTMDSLAVSKAGQTPAENLILTGSPDLMHKLYYADKPWLTTAMGSVGQSLPENTAPFDFLLPKVAQADTISDLTPVLGAKIARGRQIFHNETFAGNGRTCGTCHREDNNFTLDPNYIMTLPQSDPLFVAENNNALAELEDPVLMRKHALIKTNVDGPSVDIFRSVPHTLAMFTSIDHEVNDKAADYNPAEDNFGEAGLGGEFGVGIGGEFSNDNQFAHSTGWSGDGAPGTGSLRDFTLGAINQHMPKTMSRITGTDFRLPTNEELDDVEAYMLSLGRSKDYPLYQITFKDPLVRAGQELFDTKLNPVDGSGQPIEGETANCNGCHQNAGARSSTTKANPTRNTGVENMKIHPARLLKPDMAYDGGFGTDPAYCGPDADSANCFGDGRFSTAPLIEAADTPPYFHNNAVSTLEEAIAAYNSDAFNTSPGSLSSGKSRRVKLDSTQIVAMASFLRTINAIENVRMSNQLANQAKQISNNATARDLVSLAKEENMDAIEVLKEGKLGNNWSAVQKLEKADYFLRLAQLAPVKALRTSMLTQALNQQAAARNMIAECNSNAAIPDANAPLVRKVPGYSANPANDASDMFLYSCAEIGL</sequence>
<accession>A0A177NST9</accession>
<protein>
    <recommendedName>
        <fullName evidence="9">Cytochrome c domain-containing protein</fullName>
    </recommendedName>
</protein>
<evidence type="ECO:0000256" key="1">
    <source>
        <dbReference type="ARBA" id="ARBA00022617"/>
    </source>
</evidence>
<comment type="caution">
    <text evidence="10">The sequence shown here is derived from an EMBL/GenBank/DDBJ whole genome shotgun (WGS) entry which is preliminary data.</text>
</comment>
<dbReference type="PANTHER" id="PTHR30600">
    <property type="entry name" value="CYTOCHROME C PEROXIDASE-RELATED"/>
    <property type="match status" value="1"/>
</dbReference>
<dbReference type="InterPro" id="IPR009056">
    <property type="entry name" value="Cyt_c-like_dom"/>
</dbReference>
<keyword evidence="1 6" id="KW-0349">Heme</keyword>
<evidence type="ECO:0000256" key="2">
    <source>
        <dbReference type="ARBA" id="ARBA00022723"/>
    </source>
</evidence>
<dbReference type="InterPro" id="IPR051395">
    <property type="entry name" value="Cytochrome_c_Peroxidase/MauG"/>
</dbReference>
<dbReference type="GO" id="GO:0020037">
    <property type="term" value="F:heme binding"/>
    <property type="evidence" value="ECO:0007669"/>
    <property type="project" value="InterPro"/>
</dbReference>
<keyword evidence="2 6" id="KW-0479">Metal-binding</keyword>
<dbReference type="Proteomes" id="UP000078476">
    <property type="component" value="Unassembled WGS sequence"/>
</dbReference>
<feature type="region of interest" description="Disordered" evidence="7">
    <location>
        <begin position="493"/>
        <end position="512"/>
    </location>
</feature>
<dbReference type="Gene3D" id="1.10.760.10">
    <property type="entry name" value="Cytochrome c-like domain"/>
    <property type="match status" value="1"/>
</dbReference>
<evidence type="ECO:0000259" key="9">
    <source>
        <dbReference type="PROSITE" id="PS51007"/>
    </source>
</evidence>
<feature type="signal peptide" evidence="8">
    <location>
        <begin position="1"/>
        <end position="29"/>
    </location>
</feature>
<dbReference type="SUPFAM" id="SSF46626">
    <property type="entry name" value="Cytochrome c"/>
    <property type="match status" value="2"/>
</dbReference>
<evidence type="ECO:0000256" key="4">
    <source>
        <dbReference type="ARBA" id="ARBA00023002"/>
    </source>
</evidence>
<keyword evidence="5 6" id="KW-0408">Iron</keyword>
<organism evidence="10 11">
    <name type="scientific">Methylomonas lenta</name>
    <dbReference type="NCBI Taxonomy" id="980561"/>
    <lineage>
        <taxon>Bacteria</taxon>
        <taxon>Pseudomonadati</taxon>
        <taxon>Pseudomonadota</taxon>
        <taxon>Gammaproteobacteria</taxon>
        <taxon>Methylococcales</taxon>
        <taxon>Methylococcaceae</taxon>
        <taxon>Methylomonas</taxon>
    </lineage>
</organism>
<evidence type="ECO:0000313" key="11">
    <source>
        <dbReference type="Proteomes" id="UP000078476"/>
    </source>
</evidence>
<dbReference type="InterPro" id="IPR036909">
    <property type="entry name" value="Cyt_c-like_dom_sf"/>
</dbReference>
<dbReference type="OrthoDB" id="5571370at2"/>
<name>A0A177NST9_9GAMM</name>
<keyword evidence="3 8" id="KW-0732">Signal</keyword>
<reference evidence="10 11" key="1">
    <citation type="submission" date="2016-03" db="EMBL/GenBank/DDBJ databases">
        <authorList>
            <person name="Ploux O."/>
        </authorList>
    </citation>
    <scope>NUCLEOTIDE SEQUENCE [LARGE SCALE GENOMIC DNA]</scope>
    <source>
        <strain evidence="10 11">R-45370</strain>
    </source>
</reference>
<evidence type="ECO:0000256" key="7">
    <source>
        <dbReference type="SAM" id="MobiDB-lite"/>
    </source>
</evidence>
<keyword evidence="11" id="KW-1185">Reference proteome</keyword>
<feature type="domain" description="Cytochrome c" evidence="9">
    <location>
        <begin position="247"/>
        <end position="444"/>
    </location>
</feature>
<evidence type="ECO:0000313" key="10">
    <source>
        <dbReference type="EMBL" id="OAI20110.1"/>
    </source>
</evidence>
<dbReference type="GO" id="GO:0004130">
    <property type="term" value="F:cytochrome-c peroxidase activity"/>
    <property type="evidence" value="ECO:0007669"/>
    <property type="project" value="TreeGrafter"/>
</dbReference>
<evidence type="ECO:0000256" key="8">
    <source>
        <dbReference type="SAM" id="SignalP"/>
    </source>
</evidence>
<dbReference type="AlphaFoldDB" id="A0A177NST9"/>
<keyword evidence="4" id="KW-0560">Oxidoreductase</keyword>